<organism evidence="1 2">
    <name type="scientific">Caerostris darwini</name>
    <dbReference type="NCBI Taxonomy" id="1538125"/>
    <lineage>
        <taxon>Eukaryota</taxon>
        <taxon>Metazoa</taxon>
        <taxon>Ecdysozoa</taxon>
        <taxon>Arthropoda</taxon>
        <taxon>Chelicerata</taxon>
        <taxon>Arachnida</taxon>
        <taxon>Araneae</taxon>
        <taxon>Araneomorphae</taxon>
        <taxon>Entelegynae</taxon>
        <taxon>Araneoidea</taxon>
        <taxon>Araneidae</taxon>
        <taxon>Caerostris</taxon>
    </lineage>
</organism>
<dbReference type="EMBL" id="BPLQ01014042">
    <property type="protein sequence ID" value="GIY76709.1"/>
    <property type="molecule type" value="Genomic_DNA"/>
</dbReference>
<reference evidence="1 2" key="1">
    <citation type="submission" date="2021-06" db="EMBL/GenBank/DDBJ databases">
        <title>Caerostris darwini draft genome.</title>
        <authorList>
            <person name="Kono N."/>
            <person name="Arakawa K."/>
        </authorList>
    </citation>
    <scope>NUCLEOTIDE SEQUENCE [LARGE SCALE GENOMIC DNA]</scope>
</reference>
<dbReference type="Proteomes" id="UP001054837">
    <property type="component" value="Unassembled WGS sequence"/>
</dbReference>
<evidence type="ECO:0000313" key="1">
    <source>
        <dbReference type="EMBL" id="GIY76709.1"/>
    </source>
</evidence>
<protein>
    <submittedName>
        <fullName evidence="1">Uncharacterized protein</fullName>
    </submittedName>
</protein>
<evidence type="ECO:0000313" key="2">
    <source>
        <dbReference type="Proteomes" id="UP001054837"/>
    </source>
</evidence>
<sequence>MKLKFCSEDIKDGMSSPSGSAVPDAQNAYLPFLLRVFLLVVATIGHSMATGKGGNYGSSVNYGSSTDYTKNVNYGSTYTSTNTFGGTNQNVSDLFLCIRLSEINQLQ</sequence>
<comment type="caution">
    <text evidence="1">The sequence shown here is derived from an EMBL/GenBank/DDBJ whole genome shotgun (WGS) entry which is preliminary data.</text>
</comment>
<gene>
    <name evidence="1" type="ORF">CDAR_603891</name>
</gene>
<accession>A0AAV4W4A6</accession>
<keyword evidence="2" id="KW-1185">Reference proteome</keyword>
<name>A0AAV4W4A6_9ARAC</name>
<proteinExistence type="predicted"/>
<dbReference type="AlphaFoldDB" id="A0AAV4W4A6"/>